<keyword evidence="2" id="KW-1185">Reference proteome</keyword>
<name>A0AAV9ZKK4_9AGAR</name>
<dbReference type="AlphaFoldDB" id="A0AAV9ZKK4"/>
<reference evidence="1 2" key="1">
    <citation type="journal article" date="2024" name="J Genomics">
        <title>Draft genome sequencing and assembly of Favolaschia claudopus CIRM-BRFM 2984 isolated from oak limbs.</title>
        <authorList>
            <person name="Navarro D."/>
            <person name="Drula E."/>
            <person name="Chaduli D."/>
            <person name="Cazenave R."/>
            <person name="Ahrendt S."/>
            <person name="Wang J."/>
            <person name="Lipzen A."/>
            <person name="Daum C."/>
            <person name="Barry K."/>
            <person name="Grigoriev I.V."/>
            <person name="Favel A."/>
            <person name="Rosso M.N."/>
            <person name="Martin F."/>
        </authorList>
    </citation>
    <scope>NUCLEOTIDE SEQUENCE [LARGE SCALE GENOMIC DNA]</scope>
    <source>
        <strain evidence="1 2">CIRM-BRFM 2984</strain>
    </source>
</reference>
<accession>A0AAV9ZKK4</accession>
<dbReference type="EMBL" id="JAWWNJ010000135">
    <property type="protein sequence ID" value="KAK6984747.1"/>
    <property type="molecule type" value="Genomic_DNA"/>
</dbReference>
<comment type="caution">
    <text evidence="1">The sequence shown here is derived from an EMBL/GenBank/DDBJ whole genome shotgun (WGS) entry which is preliminary data.</text>
</comment>
<sequence length="216" mass="24496">MVVYRATRRYRRVKEEWRGEVVTNFAAAAARSPLLTVPPPHQPSDKTSTRWTGNTMLTLYPGYLYKLLNPPRDGRANSTRRNNFALGNGERRSRLLLDSPSSSRLLLVTKTCNHNAARCDLLPVERRNGGLVSPSYSFPFQDLTLFWELDDESLHRALSHSPIDWGWSLLPSKPLSMGANSANSLCGTYVWIWGSSSILIARLYIERCSRLLVFKV</sequence>
<organism evidence="1 2">
    <name type="scientific">Favolaschia claudopus</name>
    <dbReference type="NCBI Taxonomy" id="2862362"/>
    <lineage>
        <taxon>Eukaryota</taxon>
        <taxon>Fungi</taxon>
        <taxon>Dikarya</taxon>
        <taxon>Basidiomycota</taxon>
        <taxon>Agaricomycotina</taxon>
        <taxon>Agaricomycetes</taxon>
        <taxon>Agaricomycetidae</taxon>
        <taxon>Agaricales</taxon>
        <taxon>Marasmiineae</taxon>
        <taxon>Mycenaceae</taxon>
        <taxon>Favolaschia</taxon>
    </lineage>
</organism>
<gene>
    <name evidence="1" type="ORF">R3P38DRAFT_2806347</name>
</gene>
<dbReference type="Proteomes" id="UP001362999">
    <property type="component" value="Unassembled WGS sequence"/>
</dbReference>
<protein>
    <submittedName>
        <fullName evidence="1">Uncharacterized protein</fullName>
    </submittedName>
</protein>
<evidence type="ECO:0000313" key="2">
    <source>
        <dbReference type="Proteomes" id="UP001362999"/>
    </source>
</evidence>
<evidence type="ECO:0000313" key="1">
    <source>
        <dbReference type="EMBL" id="KAK6984747.1"/>
    </source>
</evidence>
<proteinExistence type="predicted"/>